<reference evidence="9 10" key="1">
    <citation type="submission" date="2018-06" db="EMBL/GenBank/DDBJ databases">
        <authorList>
            <consortium name="Pathogen Informatics"/>
            <person name="Doyle S."/>
        </authorList>
    </citation>
    <scope>NUCLEOTIDE SEQUENCE [LARGE SCALE GENOMIC DNA]</scope>
    <source>
        <strain evidence="9 10">NCTC12195</strain>
    </source>
</reference>
<organism evidence="9 10">
    <name type="scientific">Staphylococcus gallinarum</name>
    <dbReference type="NCBI Taxonomy" id="1293"/>
    <lineage>
        <taxon>Bacteria</taxon>
        <taxon>Bacillati</taxon>
        <taxon>Bacillota</taxon>
        <taxon>Bacilli</taxon>
        <taxon>Bacillales</taxon>
        <taxon>Staphylococcaceae</taxon>
        <taxon>Staphylococcus</taxon>
    </lineage>
</organism>
<comment type="cofactor">
    <cofactor evidence="1">
        <name>pantetheine 4'-phosphate</name>
        <dbReference type="ChEBI" id="CHEBI:47942"/>
    </cofactor>
</comment>
<dbReference type="PANTHER" id="PTHR45527:SF1">
    <property type="entry name" value="FATTY ACID SYNTHASE"/>
    <property type="match status" value="1"/>
</dbReference>
<dbReference type="PROSITE" id="PS00012">
    <property type="entry name" value="PHOSPHOPANTETHEINE"/>
    <property type="match status" value="1"/>
</dbReference>
<keyword evidence="5" id="KW-0597">Phosphoprotein</keyword>
<dbReference type="NCBIfam" id="TIGR01733">
    <property type="entry name" value="AA-adenyl-dom"/>
    <property type="match status" value="1"/>
</dbReference>
<evidence type="ECO:0000256" key="4">
    <source>
        <dbReference type="ARBA" id="ARBA00022450"/>
    </source>
</evidence>
<dbReference type="Gene3D" id="3.40.50.12780">
    <property type="entry name" value="N-terminal domain of ligase-like"/>
    <property type="match status" value="1"/>
</dbReference>
<dbReference type="Pfam" id="PF00550">
    <property type="entry name" value="PP-binding"/>
    <property type="match status" value="1"/>
</dbReference>
<evidence type="ECO:0000256" key="6">
    <source>
        <dbReference type="ARBA" id="ARBA00023194"/>
    </source>
</evidence>
<dbReference type="Pfam" id="PF13193">
    <property type="entry name" value="AMP-binding_C"/>
    <property type="match status" value="1"/>
</dbReference>
<evidence type="ECO:0000256" key="1">
    <source>
        <dbReference type="ARBA" id="ARBA00001957"/>
    </source>
</evidence>
<dbReference type="CDD" id="cd19531">
    <property type="entry name" value="LCL_NRPS-like"/>
    <property type="match status" value="2"/>
</dbReference>
<dbReference type="InterPro" id="IPR006162">
    <property type="entry name" value="Ppantetheine_attach_site"/>
</dbReference>
<dbReference type="InterPro" id="IPR009081">
    <property type="entry name" value="PP-bd_ACP"/>
</dbReference>
<evidence type="ECO:0000256" key="5">
    <source>
        <dbReference type="ARBA" id="ARBA00022553"/>
    </source>
</evidence>
<dbReference type="InterPro" id="IPR001242">
    <property type="entry name" value="Condensation_dom"/>
</dbReference>
<dbReference type="PANTHER" id="PTHR45527">
    <property type="entry name" value="NONRIBOSOMAL PEPTIDE SYNTHETASE"/>
    <property type="match status" value="1"/>
</dbReference>
<dbReference type="InterPro" id="IPR025110">
    <property type="entry name" value="AMP-bd_C"/>
</dbReference>
<evidence type="ECO:0000259" key="8">
    <source>
        <dbReference type="PROSITE" id="PS50075"/>
    </source>
</evidence>
<dbReference type="FunFam" id="1.10.1200.10:FF:000005">
    <property type="entry name" value="Nonribosomal peptide synthetase 1"/>
    <property type="match status" value="1"/>
</dbReference>
<evidence type="ECO:0000256" key="7">
    <source>
        <dbReference type="ARBA" id="ARBA00032875"/>
    </source>
</evidence>
<keyword evidence="6" id="KW-0045">Antibiotic biosynthesis</keyword>
<dbReference type="GO" id="GO:0017000">
    <property type="term" value="P:antibiotic biosynthetic process"/>
    <property type="evidence" value="ECO:0007669"/>
    <property type="project" value="UniProtKB-KW"/>
</dbReference>
<gene>
    <name evidence="9" type="primary">tycC_3</name>
    <name evidence="9" type="ORF">NCTC12195_00699</name>
</gene>
<evidence type="ECO:0000313" key="9">
    <source>
        <dbReference type="EMBL" id="SUM31292.1"/>
    </source>
</evidence>
<dbReference type="InterPro" id="IPR042099">
    <property type="entry name" value="ANL_N_sf"/>
</dbReference>
<dbReference type="GO" id="GO:0008610">
    <property type="term" value="P:lipid biosynthetic process"/>
    <property type="evidence" value="ECO:0007669"/>
    <property type="project" value="UniProtKB-ARBA"/>
</dbReference>
<dbReference type="Gene3D" id="3.30.559.30">
    <property type="entry name" value="Nonribosomal peptide synthetase, condensation domain"/>
    <property type="match status" value="2"/>
</dbReference>
<dbReference type="GO" id="GO:0044550">
    <property type="term" value="P:secondary metabolite biosynthetic process"/>
    <property type="evidence" value="ECO:0007669"/>
    <property type="project" value="TreeGrafter"/>
</dbReference>
<dbReference type="SUPFAM" id="SSF47336">
    <property type="entry name" value="ACP-like"/>
    <property type="match status" value="1"/>
</dbReference>
<dbReference type="Gene3D" id="3.30.300.30">
    <property type="match status" value="1"/>
</dbReference>
<dbReference type="InterPro" id="IPR020845">
    <property type="entry name" value="AMP-binding_CS"/>
</dbReference>
<dbReference type="Gene3D" id="2.30.38.10">
    <property type="entry name" value="Luciferase, Domain 3"/>
    <property type="match status" value="1"/>
</dbReference>
<dbReference type="PROSITE" id="PS50075">
    <property type="entry name" value="CARRIER"/>
    <property type="match status" value="1"/>
</dbReference>
<dbReference type="Gene3D" id="1.10.1200.10">
    <property type="entry name" value="ACP-like"/>
    <property type="match status" value="1"/>
</dbReference>
<dbReference type="Pfam" id="PF00668">
    <property type="entry name" value="Condensation"/>
    <property type="match status" value="2"/>
</dbReference>
<dbReference type="FunFam" id="3.40.50.980:FF:000001">
    <property type="entry name" value="Non-ribosomal peptide synthetase"/>
    <property type="match status" value="1"/>
</dbReference>
<feature type="domain" description="Carrier" evidence="8">
    <location>
        <begin position="932"/>
        <end position="1007"/>
    </location>
</feature>
<dbReference type="SUPFAM" id="SSF52777">
    <property type="entry name" value="CoA-dependent acyltransferases"/>
    <property type="match status" value="4"/>
</dbReference>
<name>A0A380FAR2_STAGA</name>
<accession>A0A380FAR2</accession>
<protein>
    <recommendedName>
        <fullName evidence="3">Putative long chain fatty acid-CoA ligase VraA</fullName>
    </recommendedName>
    <alternativeName>
        <fullName evidence="7">Acyl-CoA synthetase</fullName>
    </alternativeName>
</protein>
<dbReference type="Gene3D" id="3.30.559.10">
    <property type="entry name" value="Chloramphenicol acetyltransferase-like domain"/>
    <property type="match status" value="2"/>
</dbReference>
<dbReference type="Gene3D" id="3.40.50.980">
    <property type="match status" value="2"/>
</dbReference>
<evidence type="ECO:0000313" key="10">
    <source>
        <dbReference type="Proteomes" id="UP000255277"/>
    </source>
</evidence>
<comment type="similarity">
    <text evidence="2">Belongs to the ATP-dependent AMP-binding enzyme family.</text>
</comment>
<dbReference type="GO" id="GO:0003824">
    <property type="term" value="F:catalytic activity"/>
    <property type="evidence" value="ECO:0007669"/>
    <property type="project" value="InterPro"/>
</dbReference>
<dbReference type="InterPro" id="IPR036736">
    <property type="entry name" value="ACP-like_sf"/>
</dbReference>
<dbReference type="GO" id="GO:0005829">
    <property type="term" value="C:cytosol"/>
    <property type="evidence" value="ECO:0007669"/>
    <property type="project" value="TreeGrafter"/>
</dbReference>
<dbReference type="GO" id="GO:0031177">
    <property type="term" value="F:phosphopantetheine binding"/>
    <property type="evidence" value="ECO:0007669"/>
    <property type="project" value="TreeGrafter"/>
</dbReference>
<dbReference type="FunFam" id="3.40.50.12780:FF:000012">
    <property type="entry name" value="Non-ribosomal peptide synthetase"/>
    <property type="match status" value="1"/>
</dbReference>
<dbReference type="Pfam" id="PF00501">
    <property type="entry name" value="AMP-binding"/>
    <property type="match status" value="1"/>
</dbReference>
<dbReference type="Proteomes" id="UP000255277">
    <property type="component" value="Unassembled WGS sequence"/>
</dbReference>
<dbReference type="GO" id="GO:0043041">
    <property type="term" value="P:amino acid activation for nonribosomal peptide biosynthetic process"/>
    <property type="evidence" value="ECO:0007669"/>
    <property type="project" value="TreeGrafter"/>
</dbReference>
<proteinExistence type="inferred from homology"/>
<dbReference type="SUPFAM" id="SSF56801">
    <property type="entry name" value="Acetyl-CoA synthetase-like"/>
    <property type="match status" value="2"/>
</dbReference>
<dbReference type="InterPro" id="IPR045851">
    <property type="entry name" value="AMP-bd_C_sf"/>
</dbReference>
<dbReference type="FunFam" id="2.30.38.10:FF:000001">
    <property type="entry name" value="Non-ribosomal peptide synthetase PvdI"/>
    <property type="match status" value="1"/>
</dbReference>
<dbReference type="PROSITE" id="PS00455">
    <property type="entry name" value="AMP_BINDING"/>
    <property type="match status" value="1"/>
</dbReference>
<dbReference type="EMBL" id="UHDK01000001">
    <property type="protein sequence ID" value="SUM31292.1"/>
    <property type="molecule type" value="Genomic_DNA"/>
</dbReference>
<keyword evidence="4" id="KW-0596">Phosphopantetheine</keyword>
<evidence type="ECO:0000256" key="2">
    <source>
        <dbReference type="ARBA" id="ARBA00006432"/>
    </source>
</evidence>
<sequence length="1510" mass="171720">MVEGQTAYNMASMLEIIGDVDVNRVQSAFQALVERHEALRTHFDTVDGEPVQIIDKQGEITVGYEEIATSDYDQLLSDFVRPFDLANAPLLRVKVVKCDEKRYVLLFDMHHIISDGLSINIIIKEFTALYKGRELDELAIQYKDYSEWMRSRDLDDQRQFWLSQFEEEAPVLDLPYDHGRPNQQSFTGKTISLEMPEQTKRAIQSLSQQTGSTDYMILLSSFMVLLHKYSRQEDIVVGSPISGRTHKDTENMLGMFVNTLAMRSNPERNKSFTQLLDEVKTTSLEAFDNQEYPLESLVEEIVEKRDLTRNPLFDVLFTLQNTENESFQIDDWSTRQVESSVTNAKFDLSMTIYDNDGYSVALEYAEELFEPETIERMLEHFMELVAEITMHPEYKISELELITEQEQHLILNDFNDTEMPYNNTQTFVERFEQQVAKAPDKVALTFEGESLTYQALNERVNQVAYKLRDEGVGADTLVAVMTNRRIEMIVGIFGILKAGGAYVPVDPNYPVDRINYILEDSAAPVLLTDKPLDENIVFNHKVIDLTADKSIWSLPTDNLQHNTDVSNLMYVIYTSGTTGRPKGVLVPGESVMNRLNWIIETYGITSEDTISFKTPFTFDVSVWEVFGFAMIGAQAALLPSGEEGNPEKIMSLIHNNKATMVHFVPSMFSVFINFIKATDQAHLISSLRYVLASGEALKPELVNQFNEHIGTKNNTLLLNFYGPTETTIDVTSFDCVADVQYDAIPIGKPIANTQAYILDADNHLMGIGVAGELCIAGTNVTNGYLNRPELTAEKFVDNPFGEGKMYRTGDLTRWNADGNIAYLGRIDEQVKIRGYRIELGEIDSVLRQNTDLLDVAVVTKPMLDGELSICAYVVSEQNVDLEAIKLELSHKLPDYMVPSYMMQIEDIPVTQSGKLNRKALPEIKVESKAYVAPTTEMETMLVAIYEDVLNLKQVSITDNFFEIGGHSLRAIGIINQIESRIGTRLPLKIIFESPTILQLAKTVEQYAVDASTQSIPQAEQQPYYLTSSPQKRLYVLNEMVDGQTAYNMPSMLEIKGNVDVARVQDAFQTIVDRHEALRTHFETKDGEPVQVINDSASVVVDYDEVTTDDYERILSDFVQPFDLSKAPLIRVSIVKVSEQRFILLFDMHHIVSDGFSINLIIKEFTALYHGQAVEPLDVQYKDYSEWMRSRDLDSQRQFWLSQFEHEAPVLDLPYDHSRPNQQSFTGKTVTVDMPTSVQHHIQQLTQATGSTDYMVLLSSFMVLLHKYSRQEDIVVGSPISGRTHRDTENMIGMFVNTLPMRAYPESEKSFAQFLSEVKDQSLNAFDNQEYPLEALVDEIVETRDLTRNPLFDVLFTLQNNEKNSLEISDWSVEEKEASYTNAKFDLSMTIHENDGYKVSLEYAEELFDKDTVERMLNHFIEVIANATQQPEQLISDIDIITTAETELILNQFNDTDQPLDNTVTLVERFEQHAAQSPDKVAITFEGETLTYKALNERANQVAYQLRNEGR</sequence>
<dbReference type="CDD" id="cd05930">
    <property type="entry name" value="A_NRPS"/>
    <property type="match status" value="1"/>
</dbReference>
<dbReference type="InterPro" id="IPR023213">
    <property type="entry name" value="CAT-like_dom_sf"/>
</dbReference>
<evidence type="ECO:0000256" key="3">
    <source>
        <dbReference type="ARBA" id="ARBA00017625"/>
    </source>
</evidence>
<dbReference type="InterPro" id="IPR010071">
    <property type="entry name" value="AA_adenyl_dom"/>
</dbReference>
<dbReference type="InterPro" id="IPR000873">
    <property type="entry name" value="AMP-dep_synth/lig_dom"/>
</dbReference>